<dbReference type="EC" id="3.4.21.-" evidence="3"/>
<dbReference type="Proteomes" id="UP000694865">
    <property type="component" value="Unplaced"/>
</dbReference>
<keyword evidence="3" id="KW-0378">Hydrolase</keyword>
<evidence type="ECO:0000313" key="5">
    <source>
        <dbReference type="Proteomes" id="UP000694865"/>
    </source>
</evidence>
<evidence type="ECO:0000256" key="2">
    <source>
        <dbReference type="ARBA" id="ARBA00045448"/>
    </source>
</evidence>
<dbReference type="Gene3D" id="3.40.50.1820">
    <property type="entry name" value="alpha/beta hydrolase"/>
    <property type="match status" value="1"/>
</dbReference>
<feature type="domain" description="Peptidase S9 prolyl oligopeptidase catalytic" evidence="4">
    <location>
        <begin position="1"/>
        <end position="107"/>
    </location>
</feature>
<dbReference type="PRINTS" id="PR00862">
    <property type="entry name" value="PROLIGOPTASE"/>
</dbReference>
<keyword evidence="3" id="KW-0720">Serine protease</keyword>
<dbReference type="RefSeq" id="XP_006812212.1">
    <property type="nucleotide sequence ID" value="XM_006812149.1"/>
</dbReference>
<evidence type="ECO:0000256" key="1">
    <source>
        <dbReference type="ARBA" id="ARBA00005228"/>
    </source>
</evidence>
<evidence type="ECO:0000256" key="3">
    <source>
        <dbReference type="RuleBase" id="RU368024"/>
    </source>
</evidence>
<keyword evidence="5" id="KW-1185">Reference proteome</keyword>
<dbReference type="SUPFAM" id="SSF53474">
    <property type="entry name" value="alpha/beta-Hydrolases"/>
    <property type="match status" value="1"/>
</dbReference>
<keyword evidence="3" id="KW-0645">Protease</keyword>
<dbReference type="InterPro" id="IPR002470">
    <property type="entry name" value="Peptidase_S9A"/>
</dbReference>
<evidence type="ECO:0000313" key="6">
    <source>
        <dbReference type="RefSeq" id="XP_006812212.1"/>
    </source>
</evidence>
<comment type="similarity">
    <text evidence="1 3">Belongs to the peptidase S9A family.</text>
</comment>
<name>A0ABM0LWS1_SACKO</name>
<reference evidence="6" key="1">
    <citation type="submission" date="2025-08" db="UniProtKB">
        <authorList>
            <consortium name="RefSeq"/>
        </authorList>
    </citation>
    <scope>IDENTIFICATION</scope>
    <source>
        <tissue evidence="6">Testes</tissue>
    </source>
</reference>
<organism evidence="5 6">
    <name type="scientific">Saccoglossus kowalevskii</name>
    <name type="common">Acorn worm</name>
    <dbReference type="NCBI Taxonomy" id="10224"/>
    <lineage>
        <taxon>Eukaryota</taxon>
        <taxon>Metazoa</taxon>
        <taxon>Hemichordata</taxon>
        <taxon>Enteropneusta</taxon>
        <taxon>Harrimaniidae</taxon>
        <taxon>Saccoglossus</taxon>
    </lineage>
</organism>
<comment type="function">
    <text evidence="2">Serine peptidase whose precise substrate specificity remains unclear. Does not cleave peptides after a arginine or lysine residue. Regulates trans-Golgi network morphology and sorting by regulating the membrane binding of the AP-1 complex. May play a role in the regulation of synaptic vesicle exocytosis.</text>
</comment>
<evidence type="ECO:0000259" key="4">
    <source>
        <dbReference type="Pfam" id="PF00326"/>
    </source>
</evidence>
<proteinExistence type="inferred from homology"/>
<dbReference type="InterPro" id="IPR001375">
    <property type="entry name" value="Peptidase_S9_cat"/>
</dbReference>
<dbReference type="InterPro" id="IPR029058">
    <property type="entry name" value="AB_hydrolase_fold"/>
</dbReference>
<dbReference type="Pfam" id="PF00326">
    <property type="entry name" value="Peptidase_S9"/>
    <property type="match status" value="1"/>
</dbReference>
<dbReference type="PANTHER" id="PTHR11757">
    <property type="entry name" value="PROTEASE FAMILY S9A OLIGOPEPTIDASE"/>
    <property type="match status" value="1"/>
</dbReference>
<gene>
    <name evidence="6" type="primary">LOC102808509</name>
</gene>
<dbReference type="PANTHER" id="PTHR11757:SF19">
    <property type="entry name" value="PROLYL ENDOPEPTIDASE-LIKE"/>
    <property type="match status" value="1"/>
</dbReference>
<accession>A0ABM0LWS1</accession>
<protein>
    <recommendedName>
        <fullName evidence="3">Prolyl endopeptidase</fullName>
        <ecNumber evidence="3">3.4.21.-</ecNumber>
    </recommendedName>
</protein>
<dbReference type="GeneID" id="102808509"/>
<sequence length="119" mass="13391">MGRQWYREGRLNKKHKSFEDVEACLKHLHDAGYSCAGKTAVCGTSAGGLLMATVCNRSPHLIKAAVLKVPFVDVLNTMLDPMQPLTSQEYEEFGNPLDDRNILDYIDRIPFNAVNCKYE</sequence>
<dbReference type="InterPro" id="IPR051543">
    <property type="entry name" value="Serine_Peptidase_S9A"/>
</dbReference>